<dbReference type="Proteomes" id="UP001595906">
    <property type="component" value="Unassembled WGS sequence"/>
</dbReference>
<name>A0ABV8PQS3_9BACT</name>
<proteinExistence type="predicted"/>
<organism evidence="1 2">
    <name type="scientific">Parasediminibacterium paludis</name>
    <dbReference type="NCBI Taxonomy" id="908966"/>
    <lineage>
        <taxon>Bacteria</taxon>
        <taxon>Pseudomonadati</taxon>
        <taxon>Bacteroidota</taxon>
        <taxon>Chitinophagia</taxon>
        <taxon>Chitinophagales</taxon>
        <taxon>Chitinophagaceae</taxon>
        <taxon>Parasediminibacterium</taxon>
    </lineage>
</organism>
<evidence type="ECO:0000313" key="1">
    <source>
        <dbReference type="EMBL" id="MFC4230503.1"/>
    </source>
</evidence>
<accession>A0ABV8PQS3</accession>
<comment type="caution">
    <text evidence="1">The sequence shown here is derived from an EMBL/GenBank/DDBJ whole genome shotgun (WGS) entry which is preliminary data.</text>
</comment>
<gene>
    <name evidence="1" type="ORF">ACFOW1_01275</name>
</gene>
<reference evidence="2" key="1">
    <citation type="journal article" date="2019" name="Int. J. Syst. Evol. Microbiol.">
        <title>The Global Catalogue of Microorganisms (GCM) 10K type strain sequencing project: providing services to taxonomists for standard genome sequencing and annotation.</title>
        <authorList>
            <consortium name="The Broad Institute Genomics Platform"/>
            <consortium name="The Broad Institute Genome Sequencing Center for Infectious Disease"/>
            <person name="Wu L."/>
            <person name="Ma J."/>
        </authorList>
    </citation>
    <scope>NUCLEOTIDE SEQUENCE [LARGE SCALE GENOMIC DNA]</scope>
    <source>
        <strain evidence="2">CECT 8010</strain>
    </source>
</reference>
<sequence length="96" mass="10627">MAIAKDIIGKSLQGTLGKQLVFKQYGDKTVVTAYPDMSHIVPSDLQKESRNKFKEAVAFAKQVVRDVNLKAVYGAKAKPKQTVYHCALQAYLKGEI</sequence>
<protein>
    <submittedName>
        <fullName evidence="1">Uncharacterized protein</fullName>
    </submittedName>
</protein>
<dbReference type="RefSeq" id="WP_379011696.1">
    <property type="nucleotide sequence ID" value="NZ_JBHSDC010000002.1"/>
</dbReference>
<keyword evidence="2" id="KW-1185">Reference proteome</keyword>
<evidence type="ECO:0000313" key="2">
    <source>
        <dbReference type="Proteomes" id="UP001595906"/>
    </source>
</evidence>
<dbReference type="EMBL" id="JBHSDC010000002">
    <property type="protein sequence ID" value="MFC4230503.1"/>
    <property type="molecule type" value="Genomic_DNA"/>
</dbReference>